<dbReference type="EMBL" id="JAADJG010000494">
    <property type="protein sequence ID" value="KAF4445911.1"/>
    <property type="molecule type" value="Genomic_DNA"/>
</dbReference>
<dbReference type="Proteomes" id="UP000605986">
    <property type="component" value="Unassembled WGS sequence"/>
</dbReference>
<evidence type="ECO:0000313" key="2">
    <source>
        <dbReference type="Proteomes" id="UP000605986"/>
    </source>
</evidence>
<dbReference type="AlphaFoldDB" id="A0A8H4K9L8"/>
<comment type="caution">
    <text evidence="1">The sequence shown here is derived from an EMBL/GenBank/DDBJ whole genome shotgun (WGS) entry which is preliminary data.</text>
</comment>
<evidence type="ECO:0008006" key="3">
    <source>
        <dbReference type="Google" id="ProtNLM"/>
    </source>
</evidence>
<dbReference type="PANTHER" id="PTHR36847:SF1">
    <property type="entry name" value="AMIDOLIGASE ENZYME"/>
    <property type="match status" value="1"/>
</dbReference>
<organism evidence="1 2">
    <name type="scientific">Fusarium austroafricanum</name>
    <dbReference type="NCBI Taxonomy" id="2364996"/>
    <lineage>
        <taxon>Eukaryota</taxon>
        <taxon>Fungi</taxon>
        <taxon>Dikarya</taxon>
        <taxon>Ascomycota</taxon>
        <taxon>Pezizomycotina</taxon>
        <taxon>Sordariomycetes</taxon>
        <taxon>Hypocreomycetidae</taxon>
        <taxon>Hypocreales</taxon>
        <taxon>Nectriaceae</taxon>
        <taxon>Fusarium</taxon>
        <taxon>Fusarium concolor species complex</taxon>
    </lineage>
</organism>
<dbReference type="Pfam" id="PF12224">
    <property type="entry name" value="Amidoligase_2"/>
    <property type="match status" value="1"/>
</dbReference>
<dbReference type="OrthoDB" id="412402at2759"/>
<accession>A0A8H4K9L8</accession>
<protein>
    <recommendedName>
        <fullName evidence="3">Amidoligase enzyme</fullName>
    </recommendedName>
</protein>
<dbReference type="PANTHER" id="PTHR36847">
    <property type="entry name" value="AMIDOLIGASE ENZYME"/>
    <property type="match status" value="1"/>
</dbReference>
<dbReference type="InterPro" id="IPR022025">
    <property type="entry name" value="Amidoligase_2"/>
</dbReference>
<gene>
    <name evidence="1" type="ORF">F53441_10382</name>
</gene>
<keyword evidence="2" id="KW-1185">Reference proteome</keyword>
<name>A0A8H4K9L8_9HYPO</name>
<evidence type="ECO:0000313" key="1">
    <source>
        <dbReference type="EMBL" id="KAF4445911.1"/>
    </source>
</evidence>
<proteinExistence type="predicted"/>
<reference evidence="1" key="1">
    <citation type="submission" date="2020-01" db="EMBL/GenBank/DDBJ databases">
        <title>Identification and distribution of gene clusters putatively required for synthesis of sphingolipid metabolism inhibitors in phylogenetically diverse species of the filamentous fungus Fusarium.</title>
        <authorList>
            <person name="Kim H.-S."/>
            <person name="Busman M."/>
            <person name="Brown D.W."/>
            <person name="Divon H."/>
            <person name="Uhlig S."/>
            <person name="Proctor R.H."/>
        </authorList>
    </citation>
    <scope>NUCLEOTIDE SEQUENCE</scope>
    <source>
        <strain evidence="1">NRRL 53441</strain>
    </source>
</reference>
<sequence length="405" mass="46199">MSSLSWEGITFGIELEFMTPCPENKRIWRREHPTAAARLNMAEILAKSTSLPIACECVHPSDHPSDKTCPICTSVPGENRHDKICVLTHPEVLDVGTKLETNFFYFKAEFLNRSNDLSRERDWPAVEIATPIFRAGELQSGLPTMKTVLTKIRQMGLEINADESCGMHVHVGVENGMTLRLAQKITTLAILLETTLLLRLVAPCRWDNIFSLPLCENSAMATEDRHQHPGDHAPLDQYIPGMKAMHPGKWNNNDPSHFYSMFNAVWSTTSLRTLKYILFRKRMYKCGFTLSLRSKDVQLGELENSPSTVEFRYSQMVFDHELLRNWTEIVAGIVALAQADADEFKKCVELIMKINHEAEGMAWKVLLKDVFKLEHRIPEWEAQLAKFKCGEYISHLDEKALLKPE</sequence>